<dbReference type="PANTHER" id="PTHR35149:SF1">
    <property type="entry name" value="DUF5655 DOMAIN-CONTAINING PROTEIN"/>
    <property type="match status" value="1"/>
</dbReference>
<keyword evidence="4" id="KW-1185">Reference proteome</keyword>
<comment type="caution">
    <text evidence="3">The sequence shown here is derived from an EMBL/GenBank/DDBJ whole genome shotgun (WGS) entry which is preliminary data.</text>
</comment>
<accession>K6ZC12</accession>
<evidence type="ECO:0000313" key="4">
    <source>
        <dbReference type="Proteomes" id="UP000006251"/>
    </source>
</evidence>
<dbReference type="Proteomes" id="UP000006251">
    <property type="component" value="Unassembled WGS sequence"/>
</dbReference>
<gene>
    <name evidence="3" type="ORF">GPAL_0998</name>
</gene>
<name>K6ZC12_9ALTE</name>
<dbReference type="InterPro" id="IPR011089">
    <property type="entry name" value="GmrSD_C"/>
</dbReference>
<dbReference type="STRING" id="1121922.GCA_000428905_01522"/>
<dbReference type="InterPro" id="IPR004919">
    <property type="entry name" value="GmrSD_N"/>
</dbReference>
<evidence type="ECO:0000313" key="3">
    <source>
        <dbReference type="EMBL" id="GAC27877.1"/>
    </source>
</evidence>
<dbReference type="PANTHER" id="PTHR35149">
    <property type="entry name" value="SLL5132 PROTEIN"/>
    <property type="match status" value="1"/>
</dbReference>
<dbReference type="OrthoDB" id="9798761at2"/>
<dbReference type="Pfam" id="PF07510">
    <property type="entry name" value="GmrSD_C"/>
    <property type="match status" value="1"/>
</dbReference>
<organism evidence="3 4">
    <name type="scientific">Brumicola pallidula DSM 14239 = ACAM 615</name>
    <dbReference type="NCBI Taxonomy" id="1121922"/>
    <lineage>
        <taxon>Bacteria</taxon>
        <taxon>Pseudomonadati</taxon>
        <taxon>Pseudomonadota</taxon>
        <taxon>Gammaproteobacteria</taxon>
        <taxon>Alteromonadales</taxon>
        <taxon>Alteromonadaceae</taxon>
        <taxon>Brumicola</taxon>
    </lineage>
</organism>
<feature type="domain" description="GmrSD restriction endonucleases C-terminal" evidence="2">
    <location>
        <begin position="407"/>
        <end position="587"/>
    </location>
</feature>
<reference evidence="4" key="1">
    <citation type="journal article" date="2014" name="Environ. Microbiol.">
        <title>Comparative genomics of the marine bacterial genus Glaciecola reveals the high degree of genomic diversity and genomic characteristic for cold adaptation.</title>
        <authorList>
            <person name="Qin Q.L."/>
            <person name="Xie B.B."/>
            <person name="Yu Y."/>
            <person name="Shu Y.L."/>
            <person name="Rong J.C."/>
            <person name="Zhang Y.J."/>
            <person name="Zhao D.L."/>
            <person name="Chen X.L."/>
            <person name="Zhang X.Y."/>
            <person name="Chen B."/>
            <person name="Zhou B.C."/>
            <person name="Zhang Y.Z."/>
        </authorList>
    </citation>
    <scope>NUCLEOTIDE SEQUENCE [LARGE SCALE GENOMIC DNA]</scope>
    <source>
        <strain evidence="4">ACAM 615</strain>
    </source>
</reference>
<evidence type="ECO:0008006" key="5">
    <source>
        <dbReference type="Google" id="ProtNLM"/>
    </source>
</evidence>
<dbReference type="RefSeq" id="WP_006009675.1">
    <property type="nucleotide sequence ID" value="NZ_BAEQ01000016.1"/>
</dbReference>
<dbReference type="AlphaFoldDB" id="K6ZC12"/>
<proteinExistence type="predicted"/>
<feature type="domain" description="GmrSD restriction endonucleases N-terminal" evidence="1">
    <location>
        <begin position="9"/>
        <end position="234"/>
    </location>
</feature>
<protein>
    <recommendedName>
        <fullName evidence="5">DUF262 domain-containing protein</fullName>
    </recommendedName>
</protein>
<evidence type="ECO:0000259" key="1">
    <source>
        <dbReference type="Pfam" id="PF03235"/>
    </source>
</evidence>
<sequence length="597" mass="68201">MKELVFNIADIFNSKTTGGCLSQYEATSFHIPAYQRGYKWATGPNGAVTVLLKDLWNAFEKQEDEYYLQYITVKPLQLAANTNYLEVIDGQQRLTTLSIVLSVLNLLQPETTDESNIALNKLDYAIRKNFFGEFIYSKSKLRQICESDWDAFIAEDIERLDRQDIFYLHGAVSECAKFFNEKSKNLKEFQTYLLSFVKLIVNSVEQHIVSETVFKNLNSNKVPLSETELIKALFITRVGRDSVKSSDSHFREVMEVRLGLSRSWEDIQQWAQSSEVASFYFDNKHSALHELLNLTAMTMGAKPAELSISQVSSANPLFNFFSQQQSHQNGFASLILVQKQLKDWFDTDETYHLIGFCRFAKNSEYKRASFLKYCLEISTKTALKSFLAKKKSELLYGGSADGDDKQALLTNLKYGGDDKQIHAVLLALSVFPKNVSRRFDFDSFKRQDWSLEHIFPQTPEGKGHFLSDDEKNNIRKILNQENEEVELLLMQHSRSTEEQKVYVSAIRATGKLDNIGNMCLLTGGCNSALGCMFFEGKRQKILELIQEGSFVPKHTFDVFAKMINGLDSDLKQWSLLDIDAHAKYIAKTILEDIKDDS</sequence>
<evidence type="ECO:0000259" key="2">
    <source>
        <dbReference type="Pfam" id="PF07510"/>
    </source>
</evidence>
<dbReference type="EMBL" id="BAEQ01000016">
    <property type="protein sequence ID" value="GAC27877.1"/>
    <property type="molecule type" value="Genomic_DNA"/>
</dbReference>
<dbReference type="Pfam" id="PF03235">
    <property type="entry name" value="GmrSD_N"/>
    <property type="match status" value="1"/>
</dbReference>